<evidence type="ECO:0000313" key="2">
    <source>
        <dbReference type="Proteomes" id="UP001215598"/>
    </source>
</evidence>
<evidence type="ECO:0000313" key="1">
    <source>
        <dbReference type="EMBL" id="KAJ7762570.1"/>
    </source>
</evidence>
<organism evidence="1 2">
    <name type="scientific">Mycena metata</name>
    <dbReference type="NCBI Taxonomy" id="1033252"/>
    <lineage>
        <taxon>Eukaryota</taxon>
        <taxon>Fungi</taxon>
        <taxon>Dikarya</taxon>
        <taxon>Basidiomycota</taxon>
        <taxon>Agaricomycotina</taxon>
        <taxon>Agaricomycetes</taxon>
        <taxon>Agaricomycetidae</taxon>
        <taxon>Agaricales</taxon>
        <taxon>Marasmiineae</taxon>
        <taxon>Mycenaceae</taxon>
        <taxon>Mycena</taxon>
    </lineage>
</organism>
<feature type="non-terminal residue" evidence="1">
    <location>
        <position position="89"/>
    </location>
</feature>
<proteinExistence type="predicted"/>
<sequence>VYPILTLPVETTSEIFLHCLPDYAIYPSGAVAPMLLGRICRQWRNIACGIPRLWATLMIHHQFGARKKNQLLLREWLRRARTAPLSLHL</sequence>
<feature type="non-terminal residue" evidence="1">
    <location>
        <position position="1"/>
    </location>
</feature>
<dbReference type="AlphaFoldDB" id="A0AAD7JDG4"/>
<dbReference type="Proteomes" id="UP001215598">
    <property type="component" value="Unassembled WGS sequence"/>
</dbReference>
<dbReference type="EMBL" id="JARKIB010000032">
    <property type="protein sequence ID" value="KAJ7762570.1"/>
    <property type="molecule type" value="Genomic_DNA"/>
</dbReference>
<keyword evidence="2" id="KW-1185">Reference proteome</keyword>
<name>A0AAD7JDG4_9AGAR</name>
<gene>
    <name evidence="1" type="ORF">B0H16DRAFT_1231402</name>
</gene>
<comment type="caution">
    <text evidence="1">The sequence shown here is derived from an EMBL/GenBank/DDBJ whole genome shotgun (WGS) entry which is preliminary data.</text>
</comment>
<accession>A0AAD7JDG4</accession>
<reference evidence="1" key="1">
    <citation type="submission" date="2023-03" db="EMBL/GenBank/DDBJ databases">
        <title>Massive genome expansion in bonnet fungi (Mycena s.s.) driven by repeated elements and novel gene families across ecological guilds.</title>
        <authorList>
            <consortium name="Lawrence Berkeley National Laboratory"/>
            <person name="Harder C.B."/>
            <person name="Miyauchi S."/>
            <person name="Viragh M."/>
            <person name="Kuo A."/>
            <person name="Thoen E."/>
            <person name="Andreopoulos B."/>
            <person name="Lu D."/>
            <person name="Skrede I."/>
            <person name="Drula E."/>
            <person name="Henrissat B."/>
            <person name="Morin E."/>
            <person name="Kohler A."/>
            <person name="Barry K."/>
            <person name="LaButti K."/>
            <person name="Morin E."/>
            <person name="Salamov A."/>
            <person name="Lipzen A."/>
            <person name="Mereny Z."/>
            <person name="Hegedus B."/>
            <person name="Baldrian P."/>
            <person name="Stursova M."/>
            <person name="Weitz H."/>
            <person name="Taylor A."/>
            <person name="Grigoriev I.V."/>
            <person name="Nagy L.G."/>
            <person name="Martin F."/>
            <person name="Kauserud H."/>
        </authorList>
    </citation>
    <scope>NUCLEOTIDE SEQUENCE</scope>
    <source>
        <strain evidence="1">CBHHK182m</strain>
    </source>
</reference>
<evidence type="ECO:0008006" key="3">
    <source>
        <dbReference type="Google" id="ProtNLM"/>
    </source>
</evidence>
<protein>
    <recommendedName>
        <fullName evidence="3">F-box domain-containing protein</fullName>
    </recommendedName>
</protein>